<evidence type="ECO:0000256" key="2">
    <source>
        <dbReference type="ARBA" id="ARBA00022692"/>
    </source>
</evidence>
<keyword evidence="3 5" id="KW-1133">Transmembrane helix</keyword>
<evidence type="ECO:0000313" key="7">
    <source>
        <dbReference type="Proteomes" id="UP001168380"/>
    </source>
</evidence>
<reference evidence="6" key="1">
    <citation type="submission" date="2023-07" db="EMBL/GenBank/DDBJ databases">
        <title>Gilvimarinus algae sp. nov., isolated from the surface of Kelp.</title>
        <authorList>
            <person name="Sun Y.Y."/>
            <person name="Gong Y."/>
            <person name="Du Z.J."/>
        </authorList>
    </citation>
    <scope>NUCLEOTIDE SEQUENCE</scope>
    <source>
        <strain evidence="6">SDUM040014</strain>
    </source>
</reference>
<dbReference type="RefSeq" id="WP_302714065.1">
    <property type="nucleotide sequence ID" value="NZ_JAULRT010000060.1"/>
</dbReference>
<evidence type="ECO:0000256" key="3">
    <source>
        <dbReference type="ARBA" id="ARBA00022989"/>
    </source>
</evidence>
<dbReference type="InterPro" id="IPR004710">
    <property type="entry name" value="Bilac:Na_transpt"/>
</dbReference>
<feature type="transmembrane region" description="Helical" evidence="5">
    <location>
        <begin position="129"/>
        <end position="147"/>
    </location>
</feature>
<evidence type="ECO:0000256" key="5">
    <source>
        <dbReference type="SAM" id="Phobius"/>
    </source>
</evidence>
<feature type="transmembrane region" description="Helical" evidence="5">
    <location>
        <begin position="153"/>
        <end position="179"/>
    </location>
</feature>
<accession>A0ABT8TGS2</accession>
<dbReference type="InterPro" id="IPR038770">
    <property type="entry name" value="Na+/solute_symporter_sf"/>
</dbReference>
<evidence type="ECO:0000313" key="6">
    <source>
        <dbReference type="EMBL" id="MDO3383296.1"/>
    </source>
</evidence>
<sequence>MSVFNNFNRLFPLWAIALGALGFNFPAVFTPLAPSIAWLLALVMFAMGLTLSGADFLRVLREPKPIAVGLVLQFTVMPLAALAVSRAMGLSAELTTGMVLVGATAGGTASNVITWLAGGRVALSVSMTLASTLASVLLTPLIAWLLLKSSVDINALAMLLSIAKIVFAPVLLGVVAHHLFAHTIQRLEPALASLAVVLIALIIAIVVALNAGRLTSIGALVIAAVMLHNAIGLSAGYWIARGMRFDEASCRTIAIEVGMQNSGLAVALAQQFFTATAALPGALFSVWHNVSGSLLASWWRRKGHQPSPDQ</sequence>
<keyword evidence="4 5" id="KW-0472">Membrane</keyword>
<organism evidence="6 7">
    <name type="scientific">Gilvimarinus algae</name>
    <dbReference type="NCBI Taxonomy" id="3058037"/>
    <lineage>
        <taxon>Bacteria</taxon>
        <taxon>Pseudomonadati</taxon>
        <taxon>Pseudomonadota</taxon>
        <taxon>Gammaproteobacteria</taxon>
        <taxon>Cellvibrionales</taxon>
        <taxon>Cellvibrionaceae</taxon>
        <taxon>Gilvimarinus</taxon>
    </lineage>
</organism>
<proteinExistence type="predicted"/>
<dbReference type="EMBL" id="JAULRT010000060">
    <property type="protein sequence ID" value="MDO3383296.1"/>
    <property type="molecule type" value="Genomic_DNA"/>
</dbReference>
<comment type="subcellular location">
    <subcellularLocation>
        <location evidence="1">Membrane</location>
        <topology evidence="1">Multi-pass membrane protein</topology>
    </subcellularLocation>
</comment>
<protein>
    <submittedName>
        <fullName evidence="6">Bile acid:sodium symporter family protein</fullName>
    </submittedName>
</protein>
<dbReference type="Pfam" id="PF01758">
    <property type="entry name" value="SBF"/>
    <property type="match status" value="1"/>
</dbReference>
<feature type="transmembrane region" description="Helical" evidence="5">
    <location>
        <begin position="97"/>
        <end position="117"/>
    </location>
</feature>
<name>A0ABT8TGS2_9GAMM</name>
<evidence type="ECO:0000256" key="4">
    <source>
        <dbReference type="ARBA" id="ARBA00023136"/>
    </source>
</evidence>
<dbReference type="Proteomes" id="UP001168380">
    <property type="component" value="Unassembled WGS sequence"/>
</dbReference>
<dbReference type="PANTHER" id="PTHR10361:SF28">
    <property type="entry name" value="P3 PROTEIN-RELATED"/>
    <property type="match status" value="1"/>
</dbReference>
<keyword evidence="7" id="KW-1185">Reference proteome</keyword>
<feature type="transmembrane region" description="Helical" evidence="5">
    <location>
        <begin position="66"/>
        <end position="85"/>
    </location>
</feature>
<comment type="caution">
    <text evidence="6">The sequence shown here is derived from an EMBL/GenBank/DDBJ whole genome shotgun (WGS) entry which is preliminary data.</text>
</comment>
<gene>
    <name evidence="6" type="ORF">QWI16_14030</name>
</gene>
<feature type="transmembrane region" description="Helical" evidence="5">
    <location>
        <begin position="217"/>
        <end position="239"/>
    </location>
</feature>
<evidence type="ECO:0000256" key="1">
    <source>
        <dbReference type="ARBA" id="ARBA00004141"/>
    </source>
</evidence>
<feature type="transmembrane region" description="Helical" evidence="5">
    <location>
        <begin position="36"/>
        <end position="54"/>
    </location>
</feature>
<dbReference type="Gene3D" id="1.20.1530.20">
    <property type="match status" value="1"/>
</dbReference>
<feature type="transmembrane region" description="Helical" evidence="5">
    <location>
        <begin position="191"/>
        <end position="211"/>
    </location>
</feature>
<dbReference type="InterPro" id="IPR002657">
    <property type="entry name" value="BilAc:Na_symport/Acr3"/>
</dbReference>
<keyword evidence="2 5" id="KW-0812">Transmembrane</keyword>
<dbReference type="PANTHER" id="PTHR10361">
    <property type="entry name" value="SODIUM-BILE ACID COTRANSPORTER"/>
    <property type="match status" value="1"/>
</dbReference>